<evidence type="ECO:0000313" key="2">
    <source>
        <dbReference type="Proteomes" id="UP000275777"/>
    </source>
</evidence>
<organism evidence="1 2">
    <name type="scientific">Chromobacterium violaceum</name>
    <dbReference type="NCBI Taxonomy" id="536"/>
    <lineage>
        <taxon>Bacteria</taxon>
        <taxon>Pseudomonadati</taxon>
        <taxon>Pseudomonadota</taxon>
        <taxon>Betaproteobacteria</taxon>
        <taxon>Neisseriales</taxon>
        <taxon>Chromobacteriaceae</taxon>
        <taxon>Chromobacterium</taxon>
    </lineage>
</organism>
<name>A0A3S4HM60_CHRVL</name>
<gene>
    <name evidence="1" type="ORF">NCTC9695_00414</name>
</gene>
<accession>A0A3S4HM60</accession>
<sequence length="35" mass="3958">MIDVHHQGQGTPVTQQIVLQNVDLTQARRSATRRC</sequence>
<proteinExistence type="predicted"/>
<reference evidence="1 2" key="1">
    <citation type="submission" date="2018-12" db="EMBL/GenBank/DDBJ databases">
        <authorList>
            <consortium name="Pathogen Informatics"/>
        </authorList>
    </citation>
    <scope>NUCLEOTIDE SEQUENCE [LARGE SCALE GENOMIC DNA]</scope>
    <source>
        <strain evidence="1 2">NCTC9695</strain>
    </source>
</reference>
<dbReference type="Proteomes" id="UP000275777">
    <property type="component" value="Chromosome"/>
</dbReference>
<dbReference type="AlphaFoldDB" id="A0A3S4HM60"/>
<protein>
    <submittedName>
        <fullName evidence="1">Uncharacterized protein</fullName>
    </submittedName>
</protein>
<evidence type="ECO:0000313" key="1">
    <source>
        <dbReference type="EMBL" id="VEB40029.1"/>
    </source>
</evidence>
<dbReference type="EMBL" id="LR134182">
    <property type="protein sequence ID" value="VEB40029.1"/>
    <property type="molecule type" value="Genomic_DNA"/>
</dbReference>